<evidence type="ECO:0000313" key="3">
    <source>
        <dbReference type="Proteomes" id="UP001485043"/>
    </source>
</evidence>
<dbReference type="EMBL" id="JALJOV010000384">
    <property type="protein sequence ID" value="KAK9864169.1"/>
    <property type="molecule type" value="Genomic_DNA"/>
</dbReference>
<feature type="compositionally biased region" description="Basic and acidic residues" evidence="1">
    <location>
        <begin position="16"/>
        <end position="37"/>
    </location>
</feature>
<gene>
    <name evidence="2" type="ORF">WJX84_004488</name>
</gene>
<dbReference type="Proteomes" id="UP001485043">
    <property type="component" value="Unassembled WGS sequence"/>
</dbReference>
<feature type="compositionally biased region" description="Basic residues" evidence="1">
    <location>
        <begin position="1"/>
        <end position="10"/>
    </location>
</feature>
<protein>
    <submittedName>
        <fullName evidence="2">Uncharacterized protein</fullName>
    </submittedName>
</protein>
<evidence type="ECO:0000313" key="2">
    <source>
        <dbReference type="EMBL" id="KAK9864169.1"/>
    </source>
</evidence>
<feature type="region of interest" description="Disordered" evidence="1">
    <location>
        <begin position="1"/>
        <end position="42"/>
    </location>
</feature>
<proteinExistence type="predicted"/>
<reference evidence="2 3" key="1">
    <citation type="journal article" date="2024" name="Nat. Commun.">
        <title>Phylogenomics reveals the evolutionary origins of lichenization in chlorophyte algae.</title>
        <authorList>
            <person name="Puginier C."/>
            <person name="Libourel C."/>
            <person name="Otte J."/>
            <person name="Skaloud P."/>
            <person name="Haon M."/>
            <person name="Grisel S."/>
            <person name="Petersen M."/>
            <person name="Berrin J.G."/>
            <person name="Delaux P.M."/>
            <person name="Dal Grande F."/>
            <person name="Keller J."/>
        </authorList>
    </citation>
    <scope>NUCLEOTIDE SEQUENCE [LARGE SCALE GENOMIC DNA]</scope>
    <source>
        <strain evidence="2 3">SAG 2523</strain>
    </source>
</reference>
<organism evidence="2 3">
    <name type="scientific">Apatococcus fuscideae</name>
    <dbReference type="NCBI Taxonomy" id="2026836"/>
    <lineage>
        <taxon>Eukaryota</taxon>
        <taxon>Viridiplantae</taxon>
        <taxon>Chlorophyta</taxon>
        <taxon>core chlorophytes</taxon>
        <taxon>Trebouxiophyceae</taxon>
        <taxon>Chlorellales</taxon>
        <taxon>Chlorellaceae</taxon>
        <taxon>Apatococcus</taxon>
    </lineage>
</organism>
<accession>A0AAW1T3T5</accession>
<evidence type="ECO:0000256" key="1">
    <source>
        <dbReference type="SAM" id="MobiDB-lite"/>
    </source>
</evidence>
<keyword evidence="3" id="KW-1185">Reference proteome</keyword>
<dbReference type="AlphaFoldDB" id="A0AAW1T3T5"/>
<comment type="caution">
    <text evidence="2">The sequence shown here is derived from an EMBL/GenBank/DDBJ whole genome shotgun (WGS) entry which is preliminary data.</text>
</comment>
<name>A0AAW1T3T5_9CHLO</name>
<sequence length="253" mass="28495">MASTLRKKPHQTGGGVDRESRICDWGARPRPDSEAAKNRPAPLPSSLWCQDPVRLGPWAHPSLTVLKKAHRYLAARDRLTYLKQAYKKMLALLSLHDWSLLTWSNRCLVQLAAEEGLGPASLDKDARNSELRRLLHKRQLAWRIASSAVLEWEGAWAEYRILTPAYEDLWPDRWTGWCVELASEASPEFHRRSHVKAAAGVSLWIPEPAAGGLEVDFASLAASPERDDPGQDLVMILRVPIMVDIRLWVACVQ</sequence>